<evidence type="ECO:0000256" key="2">
    <source>
        <dbReference type="ARBA" id="ARBA00022801"/>
    </source>
</evidence>
<dbReference type="Gene3D" id="2.40.160.210">
    <property type="entry name" value="Acyl-CoA thioesterase, double hotdog domain"/>
    <property type="match status" value="1"/>
</dbReference>
<proteinExistence type="inferred from homology"/>
<dbReference type="InterPro" id="IPR049449">
    <property type="entry name" value="TesB_ACOT8-like_N"/>
</dbReference>
<dbReference type="Proteomes" id="UP000620591">
    <property type="component" value="Unassembled WGS sequence"/>
</dbReference>
<sequence>MTTSVAALGSILDLSPAGDGAWIGHADGVALPQLYGGQLVAQSIVAAGHSVPGRLVDSLHTTFLRPGRSDLPVRFQVEHLRDGRQFSTRVVDAVQDDRLVCRSTISLMEPREGVAHSRRRPVSASVEDSIELRELAEADGGLGEYWEGFSAVDVRVSPESDETPLHSAAPVQNIWMRVAEELGDDPLVHQAAIGYVSDLMLMSMAVAPHGHRAGQERSLGERWSAVSLDHALWFHQPARADEWLLFEHATPTAHAGRSLVEAAVFGEPESQVCHVVQEALVREN</sequence>
<comment type="caution">
    <text evidence="5">The sequence shown here is derived from an EMBL/GenBank/DDBJ whole genome shotgun (WGS) entry which is preliminary data.</text>
</comment>
<dbReference type="Pfam" id="PF02551">
    <property type="entry name" value="Acyl_CoA_thio"/>
    <property type="match status" value="1"/>
</dbReference>
<organism evidence="5 6">
    <name type="scientific">Aeromicrobium senzhongii</name>
    <dbReference type="NCBI Taxonomy" id="2663859"/>
    <lineage>
        <taxon>Bacteria</taxon>
        <taxon>Bacillati</taxon>
        <taxon>Actinomycetota</taxon>
        <taxon>Actinomycetes</taxon>
        <taxon>Propionibacteriales</taxon>
        <taxon>Nocardioidaceae</taxon>
        <taxon>Aeromicrobium</taxon>
    </lineage>
</organism>
<feature type="domain" description="Acyl-CoA thioesterase 2 C-terminal" evidence="3">
    <location>
        <begin position="168"/>
        <end position="278"/>
    </location>
</feature>
<dbReference type="SUPFAM" id="SSF54637">
    <property type="entry name" value="Thioesterase/thiol ester dehydrase-isomerase"/>
    <property type="match status" value="2"/>
</dbReference>
<dbReference type="AlphaFoldDB" id="A0A8I0EW57"/>
<dbReference type="EMBL" id="JACTVM010000004">
    <property type="protein sequence ID" value="MBC9227506.1"/>
    <property type="molecule type" value="Genomic_DNA"/>
</dbReference>
<gene>
    <name evidence="5" type="ORF">IBG24_14400</name>
</gene>
<dbReference type="CDD" id="cd03444">
    <property type="entry name" value="Thioesterase_II_repeat1"/>
    <property type="match status" value="1"/>
</dbReference>
<reference evidence="5" key="1">
    <citation type="submission" date="2020-09" db="EMBL/GenBank/DDBJ databases">
        <title>Novel species in genus Aeromicrobium.</title>
        <authorList>
            <person name="Zhang G."/>
        </authorList>
    </citation>
    <scope>NUCLEOTIDE SEQUENCE</scope>
    <source>
        <strain evidence="5">Zg-636</strain>
    </source>
</reference>
<dbReference type="CDD" id="cd03445">
    <property type="entry name" value="Thioesterase_II_repeat2"/>
    <property type="match status" value="1"/>
</dbReference>
<dbReference type="InterPro" id="IPR003703">
    <property type="entry name" value="Acyl_CoA_thio"/>
</dbReference>
<accession>A0A8I0EW57</accession>
<evidence type="ECO:0000313" key="5">
    <source>
        <dbReference type="EMBL" id="MBC9227506.1"/>
    </source>
</evidence>
<evidence type="ECO:0000313" key="6">
    <source>
        <dbReference type="Proteomes" id="UP000620591"/>
    </source>
</evidence>
<keyword evidence="2" id="KW-0378">Hydrolase</keyword>
<dbReference type="InterPro" id="IPR029069">
    <property type="entry name" value="HotDog_dom_sf"/>
</dbReference>
<evidence type="ECO:0000256" key="1">
    <source>
        <dbReference type="ARBA" id="ARBA00006538"/>
    </source>
</evidence>
<feature type="domain" description="Acyl-CoA thioesterase-like N-terminal HotDog" evidence="4">
    <location>
        <begin position="34"/>
        <end position="107"/>
    </location>
</feature>
<dbReference type="RefSeq" id="WP_187769972.1">
    <property type="nucleotide sequence ID" value="NZ_JACTVM010000004.1"/>
</dbReference>
<comment type="similarity">
    <text evidence="1">Belongs to the C/M/P thioester hydrolase family.</text>
</comment>
<evidence type="ECO:0000259" key="4">
    <source>
        <dbReference type="Pfam" id="PF13622"/>
    </source>
</evidence>
<dbReference type="PANTHER" id="PTHR11066">
    <property type="entry name" value="ACYL-COA THIOESTERASE"/>
    <property type="match status" value="1"/>
</dbReference>
<dbReference type="PANTHER" id="PTHR11066:SF34">
    <property type="entry name" value="ACYL-COENZYME A THIOESTERASE 8"/>
    <property type="match status" value="1"/>
</dbReference>
<dbReference type="InterPro" id="IPR025652">
    <property type="entry name" value="TesB_C"/>
</dbReference>
<dbReference type="GO" id="GO:0009062">
    <property type="term" value="P:fatty acid catabolic process"/>
    <property type="evidence" value="ECO:0007669"/>
    <property type="project" value="TreeGrafter"/>
</dbReference>
<dbReference type="GO" id="GO:0006637">
    <property type="term" value="P:acyl-CoA metabolic process"/>
    <property type="evidence" value="ECO:0007669"/>
    <property type="project" value="InterPro"/>
</dbReference>
<name>A0A8I0EW57_9ACTN</name>
<dbReference type="Pfam" id="PF13622">
    <property type="entry name" value="4HBT_3"/>
    <property type="match status" value="1"/>
</dbReference>
<dbReference type="GO" id="GO:0047617">
    <property type="term" value="F:fatty acyl-CoA hydrolase activity"/>
    <property type="evidence" value="ECO:0007669"/>
    <property type="project" value="InterPro"/>
</dbReference>
<protein>
    <submittedName>
        <fullName evidence="5">Thioesterase family protein</fullName>
    </submittedName>
</protein>
<evidence type="ECO:0000259" key="3">
    <source>
        <dbReference type="Pfam" id="PF02551"/>
    </source>
</evidence>
<dbReference type="InterPro" id="IPR042171">
    <property type="entry name" value="Acyl-CoA_hotdog"/>
</dbReference>